<evidence type="ECO:0000259" key="2">
    <source>
        <dbReference type="PROSITE" id="PS50042"/>
    </source>
</evidence>
<dbReference type="PANTHER" id="PTHR43080:SF2">
    <property type="entry name" value="CBS DOMAIN-CONTAINING PROTEIN"/>
    <property type="match status" value="1"/>
</dbReference>
<dbReference type="InterPro" id="IPR000595">
    <property type="entry name" value="cNMP-bd_dom"/>
</dbReference>
<dbReference type="SMART" id="SM00116">
    <property type="entry name" value="CBS"/>
    <property type="match status" value="2"/>
</dbReference>
<evidence type="ECO:0000256" key="1">
    <source>
        <dbReference type="ARBA" id="ARBA00023122"/>
    </source>
</evidence>
<dbReference type="Proteomes" id="UP000694300">
    <property type="component" value="Unassembled WGS sequence"/>
</dbReference>
<dbReference type="Pfam" id="PF10335">
    <property type="entry name" value="DUF294_C"/>
    <property type="match status" value="1"/>
</dbReference>
<evidence type="ECO:0000313" key="3">
    <source>
        <dbReference type="EMBL" id="MBW0130523.1"/>
    </source>
</evidence>
<keyword evidence="4" id="KW-1185">Reference proteome</keyword>
<keyword evidence="1" id="KW-0129">CBS domain</keyword>
<feature type="domain" description="Cyclic nucleotide-binding" evidence="2">
    <location>
        <begin position="28"/>
        <end position="129"/>
    </location>
</feature>
<dbReference type="Pfam" id="PF03445">
    <property type="entry name" value="DUF294"/>
    <property type="match status" value="1"/>
</dbReference>
<dbReference type="PROSITE" id="PS50042">
    <property type="entry name" value="CNMP_BINDING_3"/>
    <property type="match status" value="1"/>
</dbReference>
<dbReference type="InterPro" id="IPR051257">
    <property type="entry name" value="Diverse_CBS-Domain"/>
</dbReference>
<dbReference type="PANTHER" id="PTHR43080">
    <property type="entry name" value="CBS DOMAIN-CONTAINING PROTEIN CBSX3, MITOCHONDRIAL"/>
    <property type="match status" value="1"/>
</dbReference>
<dbReference type="RefSeq" id="WP_218596012.1">
    <property type="nucleotide sequence ID" value="NZ_JADQDF010000001.1"/>
</dbReference>
<dbReference type="InterPro" id="IPR005105">
    <property type="entry name" value="GlnD_Uridyltrans_N"/>
</dbReference>
<reference evidence="3 4" key="1">
    <citation type="submission" date="2020-11" db="EMBL/GenBank/DDBJ databases">
        <title>Pseudonocardia abyssalis sp. nov. and Pseudonocardia oceani sp. nov., description and phylogenomic analysis of two novel actinomycetes isolated from the deep Southern Ocean.</title>
        <authorList>
            <person name="Parra J."/>
        </authorList>
    </citation>
    <scope>NUCLEOTIDE SEQUENCE [LARGE SCALE GENOMIC DNA]</scope>
    <source>
        <strain evidence="4">KRD185</strain>
    </source>
</reference>
<comment type="caution">
    <text evidence="3">The sequence shown here is derived from an EMBL/GenBank/DDBJ whole genome shotgun (WGS) entry which is preliminary data.</text>
</comment>
<accession>A0ABS6UE39</accession>
<dbReference type="EMBL" id="JADQDF010000001">
    <property type="protein sequence ID" value="MBW0130523.1"/>
    <property type="molecule type" value="Genomic_DNA"/>
</dbReference>
<dbReference type="InterPro" id="IPR018821">
    <property type="entry name" value="DUF294_put_nucleoTrafse_sb-bd"/>
</dbReference>
<organism evidence="3 4">
    <name type="scientific">Pseudonocardia oceani</name>
    <dbReference type="NCBI Taxonomy" id="2792013"/>
    <lineage>
        <taxon>Bacteria</taxon>
        <taxon>Bacillati</taxon>
        <taxon>Actinomycetota</taxon>
        <taxon>Actinomycetes</taxon>
        <taxon>Pseudonocardiales</taxon>
        <taxon>Pseudonocardiaceae</taxon>
        <taxon>Pseudonocardia</taxon>
    </lineage>
</organism>
<protein>
    <submittedName>
        <fullName evidence="3">Cyclic nucleotide-binding domain-containing protein</fullName>
    </submittedName>
</protein>
<name>A0ABS6UE39_9PSEU</name>
<sequence>MTRPGAQSSSAHPDAPAAAAQFLGAHPPFDALDAGELAALAALAEVEEHAAGATVLAEGAAPPAHLRVVRTGAVEIVHDGRVLDLLGPGELLGHAPMLAGLPLGFTAVARGATTCLRLPGPAVRDLLGRPAGLRYVTRSLLAPPRADLGAPDPAQRPVGELLRAPLCTAEESTSLREAVRRMTACGASAVVVPIGHGRVGILTDRDLRTVVADGVDASATALREAMTAPAWTAAADRLGGEVLLDMLDRGVRHVPVLGAAGELLGVLEDVDVVAATTRSSFGLRTRIARARDVDEVVAAARELTPTIVALHDARVAPADIAGITAVVADAVTRRLIELSTPDAPPRPLTWLALGSLARREAVPSSDVDSALVWVGPEDDPVAAGHARDLAARVMAGLAAAGFRADANGAVATNPLFARSYEAWAAAARSWLHDPTQEKAPILVSLVVDARPVWGARQGWAGKGSVPDVFRDARRHPDLLRLLGRYALAHRPPTGFLRDFVVEHSGRRRGRLDLKRGGLVPIVDLARWAGMAAGVTGASTPARLRAAAAAGTLPPAAAATLEEAFHLVLGLRLAHQVEQLRAGVEPDDLVRPADLSAVTRASLREAFRAVASVQRRISAELDLGMR</sequence>
<evidence type="ECO:0000313" key="4">
    <source>
        <dbReference type="Proteomes" id="UP000694300"/>
    </source>
</evidence>
<dbReference type="Pfam" id="PF00027">
    <property type="entry name" value="cNMP_binding"/>
    <property type="match status" value="1"/>
</dbReference>
<dbReference type="CDD" id="cd00038">
    <property type="entry name" value="CAP_ED"/>
    <property type="match status" value="1"/>
</dbReference>
<dbReference type="CDD" id="cd05401">
    <property type="entry name" value="NT_GlnE_GlnD_like"/>
    <property type="match status" value="1"/>
</dbReference>
<dbReference type="SMART" id="SM00100">
    <property type="entry name" value="cNMP"/>
    <property type="match status" value="1"/>
</dbReference>
<dbReference type="InterPro" id="IPR000644">
    <property type="entry name" value="CBS_dom"/>
</dbReference>
<proteinExistence type="predicted"/>
<gene>
    <name evidence="3" type="ORF">I4I82_22980</name>
</gene>
<dbReference type="Pfam" id="PF00571">
    <property type="entry name" value="CBS"/>
    <property type="match status" value="2"/>
</dbReference>